<evidence type="ECO:0000256" key="7">
    <source>
        <dbReference type="RuleBase" id="RU362044"/>
    </source>
</evidence>
<keyword evidence="6 7" id="KW-0472">Membrane</keyword>
<dbReference type="EMBL" id="MF101465">
    <property type="protein sequence ID" value="ARW69467.1"/>
    <property type="molecule type" value="Genomic_DNA"/>
</dbReference>
<dbReference type="PANTHER" id="PTHR30188">
    <property type="entry name" value="ABC TRANSPORTER PERMEASE PROTEIN-RELATED"/>
    <property type="match status" value="1"/>
</dbReference>
<dbReference type="InterPro" id="IPR003453">
    <property type="entry name" value="ABC_MlaE_roteobac"/>
</dbReference>
<keyword evidence="3" id="KW-0813">Transport</keyword>
<reference evidence="8" key="1">
    <citation type="journal article" date="2017" name="J. Phycol.">
        <title>Analysis of chloroplast genomes and a supermatrix inform reclassification of the Rhodomelaceae (Rhodophyta).</title>
        <authorList>
            <person name="Diaz-Tapia P."/>
            <person name="Maggs C.A."/>
            <person name="West J.A."/>
            <person name="Verbruggen H."/>
        </authorList>
    </citation>
    <scope>NUCLEOTIDE SEQUENCE</scope>
    <source>
        <strain evidence="8">PD1820</strain>
    </source>
</reference>
<evidence type="ECO:0000256" key="1">
    <source>
        <dbReference type="ARBA" id="ARBA00004141"/>
    </source>
</evidence>
<evidence type="ECO:0000256" key="4">
    <source>
        <dbReference type="ARBA" id="ARBA00022692"/>
    </source>
</evidence>
<evidence type="ECO:0000256" key="2">
    <source>
        <dbReference type="ARBA" id="ARBA00007556"/>
    </source>
</evidence>
<feature type="transmembrane region" description="Helical" evidence="7">
    <location>
        <begin position="228"/>
        <end position="251"/>
    </location>
</feature>
<dbReference type="AlphaFoldDB" id="A0A1Z1MTN4"/>
<dbReference type="GO" id="GO:0005548">
    <property type="term" value="F:phospholipid transporter activity"/>
    <property type="evidence" value="ECO:0007669"/>
    <property type="project" value="TreeGrafter"/>
</dbReference>
<feature type="transmembrane region" description="Helical" evidence="7">
    <location>
        <begin position="195"/>
        <end position="216"/>
    </location>
</feature>
<name>A0A1Z1MTN4_DIGSM</name>
<evidence type="ECO:0000313" key="8">
    <source>
        <dbReference type="EMBL" id="ARW69467.1"/>
    </source>
</evidence>
<keyword evidence="4 7" id="KW-0812">Transmembrane</keyword>
<feature type="transmembrane region" description="Helical" evidence="7">
    <location>
        <begin position="7"/>
        <end position="24"/>
    </location>
</feature>
<dbReference type="PANTHER" id="PTHR30188:SF4">
    <property type="entry name" value="PROTEIN TRIGALACTOSYLDIACYLGLYCEROL 1, CHLOROPLASTIC"/>
    <property type="match status" value="1"/>
</dbReference>
<protein>
    <recommendedName>
        <fullName evidence="9">ABC transporter permease</fullName>
    </recommendedName>
</protein>
<accession>A0A1Z1MTN4</accession>
<dbReference type="Pfam" id="PF02405">
    <property type="entry name" value="MlaE"/>
    <property type="match status" value="1"/>
</dbReference>
<comment type="subcellular location">
    <subcellularLocation>
        <location evidence="1">Membrane</location>
        <topology evidence="1">Multi-pass membrane protein</topology>
    </subcellularLocation>
</comment>
<comment type="similarity">
    <text evidence="2 7">Belongs to the MlaE permease family.</text>
</comment>
<evidence type="ECO:0000256" key="3">
    <source>
        <dbReference type="ARBA" id="ARBA00022448"/>
    </source>
</evidence>
<gene>
    <name evidence="8" type="primary">ycf63</name>
</gene>
<dbReference type="InterPro" id="IPR030802">
    <property type="entry name" value="Permease_MalE"/>
</dbReference>
<dbReference type="GeneID" id="33362146"/>
<feature type="transmembrane region" description="Helical" evidence="7">
    <location>
        <begin position="44"/>
        <end position="65"/>
    </location>
</feature>
<dbReference type="GO" id="GO:0043190">
    <property type="term" value="C:ATP-binding cassette (ABC) transporter complex"/>
    <property type="evidence" value="ECO:0007669"/>
    <property type="project" value="InterPro"/>
</dbReference>
<dbReference type="NCBIfam" id="TIGR00056">
    <property type="entry name" value="MlaE family lipid ABC transporter permease subunit"/>
    <property type="match status" value="1"/>
</dbReference>
<keyword evidence="5 7" id="KW-1133">Transmembrane helix</keyword>
<proteinExistence type="inferred from homology"/>
<evidence type="ECO:0000256" key="6">
    <source>
        <dbReference type="ARBA" id="ARBA00023136"/>
    </source>
</evidence>
<feature type="transmembrane region" description="Helical" evidence="7">
    <location>
        <begin position="154"/>
        <end position="174"/>
    </location>
</feature>
<sequence length="261" mass="29317">MNDFIRRIILLFHLSLYTLYSFLLSSNSLSQGYYLFNLLDQLKLVIPSSVFITMVTSFFISLVFSLQIVKEFLYLNANELIGSVIAISFIRELSPILTAIVLVGKVGSFFTSELGTMLITEQIDALLILGINPINYLILPRLISILITLPLLNLFSLLTSLVSSAFICFILYNINPNFFFKSVFYTSIFIDLIKSIFKTVIFAFFISLVSCVWGLTTKGGSKGVGLSTTSSVVTCLIFIFITNFLLSYFLFDSLISSFQIN</sequence>
<feature type="transmembrane region" description="Helical" evidence="7">
    <location>
        <begin position="126"/>
        <end position="148"/>
    </location>
</feature>
<keyword evidence="8" id="KW-0934">Plastid</keyword>
<organism evidence="8">
    <name type="scientific">Digenea simplex</name>
    <name type="common">Marine red alga</name>
    <name type="synonym">Conferva simplex</name>
    <dbReference type="NCBI Taxonomy" id="945030"/>
    <lineage>
        <taxon>Eukaryota</taxon>
        <taxon>Rhodophyta</taxon>
        <taxon>Florideophyceae</taxon>
        <taxon>Rhodymeniophycidae</taxon>
        <taxon>Ceramiales</taxon>
        <taxon>Rhodomelaceae</taxon>
        <taxon>Polysiphonioideae</taxon>
        <taxon>Digenea</taxon>
    </lineage>
</organism>
<evidence type="ECO:0008006" key="9">
    <source>
        <dbReference type="Google" id="ProtNLM"/>
    </source>
</evidence>
<keyword evidence="8" id="KW-0150">Chloroplast</keyword>
<geneLocation type="chloroplast" evidence="8"/>
<dbReference type="RefSeq" id="YP_009399648.1">
    <property type="nucleotide sequence ID" value="NC_035298.1"/>
</dbReference>
<evidence type="ECO:0000256" key="5">
    <source>
        <dbReference type="ARBA" id="ARBA00022989"/>
    </source>
</evidence>